<organism evidence="2 3">
    <name type="scientific">Angiostrongylus cantonensis</name>
    <name type="common">Rat lungworm</name>
    <dbReference type="NCBI Taxonomy" id="6313"/>
    <lineage>
        <taxon>Eukaryota</taxon>
        <taxon>Metazoa</taxon>
        <taxon>Ecdysozoa</taxon>
        <taxon>Nematoda</taxon>
        <taxon>Chromadorea</taxon>
        <taxon>Rhabditida</taxon>
        <taxon>Rhabditina</taxon>
        <taxon>Rhabditomorpha</taxon>
        <taxon>Strongyloidea</taxon>
        <taxon>Metastrongylidae</taxon>
        <taxon>Angiostrongylus</taxon>
    </lineage>
</organism>
<dbReference type="WBParaSite" id="ACAC_0001335801-mRNA-1">
    <property type="protein sequence ID" value="ACAC_0001335801-mRNA-1"/>
    <property type="gene ID" value="ACAC_0001335801"/>
</dbReference>
<feature type="chain" id="PRO_5005326856" evidence="1">
    <location>
        <begin position="19"/>
        <end position="91"/>
    </location>
</feature>
<keyword evidence="1" id="KW-0732">Signal</keyword>
<evidence type="ECO:0000256" key="1">
    <source>
        <dbReference type="SAM" id="SignalP"/>
    </source>
</evidence>
<dbReference type="AlphaFoldDB" id="A0A0K0DNL9"/>
<evidence type="ECO:0000313" key="2">
    <source>
        <dbReference type="Proteomes" id="UP000035642"/>
    </source>
</evidence>
<dbReference type="Proteomes" id="UP000035642">
    <property type="component" value="Unassembled WGS sequence"/>
</dbReference>
<feature type="signal peptide" evidence="1">
    <location>
        <begin position="1"/>
        <end position="18"/>
    </location>
</feature>
<sequence length="91" mass="9687">MNMAMMTTCIIVSNTVTAICRMAGNCMLNPAMNIEAIPATALTISGTLTTTNIIMANWSREMWQGVVNRVIRMLASGPFAANFVSAVATVS</sequence>
<evidence type="ECO:0000313" key="3">
    <source>
        <dbReference type="WBParaSite" id="ACAC_0001335801-mRNA-1"/>
    </source>
</evidence>
<reference evidence="2" key="1">
    <citation type="submission" date="2012-09" db="EMBL/GenBank/DDBJ databases">
        <authorList>
            <person name="Martin A.A."/>
        </authorList>
    </citation>
    <scope>NUCLEOTIDE SEQUENCE</scope>
</reference>
<proteinExistence type="predicted"/>
<name>A0A0K0DNL9_ANGCA</name>
<accession>A0A0K0DNL9</accession>
<reference evidence="3" key="2">
    <citation type="submission" date="2017-02" db="UniProtKB">
        <authorList>
            <consortium name="WormBaseParasite"/>
        </authorList>
    </citation>
    <scope>IDENTIFICATION</scope>
</reference>
<protein>
    <submittedName>
        <fullName evidence="3">Secreted protein</fullName>
    </submittedName>
</protein>
<keyword evidence="2" id="KW-1185">Reference proteome</keyword>